<feature type="domain" description="Rad4 beta-hairpin" evidence="2">
    <location>
        <begin position="710"/>
        <end position="761"/>
    </location>
</feature>
<feature type="compositionally biased region" description="Basic and acidic residues" evidence="1">
    <location>
        <begin position="1060"/>
        <end position="1074"/>
    </location>
</feature>
<accession>A0ABQ8URI0</accession>
<dbReference type="Proteomes" id="UP001141327">
    <property type="component" value="Unassembled WGS sequence"/>
</dbReference>
<feature type="compositionally biased region" description="Pro residues" evidence="1">
    <location>
        <begin position="435"/>
        <end position="447"/>
    </location>
</feature>
<feature type="compositionally biased region" description="Low complexity" evidence="1">
    <location>
        <begin position="1022"/>
        <end position="1034"/>
    </location>
</feature>
<evidence type="ECO:0000259" key="3">
    <source>
        <dbReference type="SMART" id="SM01032"/>
    </source>
</evidence>
<dbReference type="Pfam" id="PF10405">
    <property type="entry name" value="BHD_3"/>
    <property type="match status" value="1"/>
</dbReference>
<comment type="caution">
    <text evidence="4">The sequence shown here is derived from an EMBL/GenBank/DDBJ whole genome shotgun (WGS) entry which is preliminary data.</text>
</comment>
<evidence type="ECO:0000313" key="5">
    <source>
        <dbReference type="Proteomes" id="UP001141327"/>
    </source>
</evidence>
<dbReference type="SMART" id="SM01030">
    <property type="entry name" value="BHD_1"/>
    <property type="match status" value="1"/>
</dbReference>
<feature type="region of interest" description="Disordered" evidence="1">
    <location>
        <begin position="991"/>
        <end position="1136"/>
    </location>
</feature>
<evidence type="ECO:0000313" key="4">
    <source>
        <dbReference type="EMBL" id="KAJ4460938.1"/>
    </source>
</evidence>
<dbReference type="PANTHER" id="PTHR12135">
    <property type="entry name" value="DNA REPAIR PROTEIN XP-C / RAD4"/>
    <property type="match status" value="1"/>
</dbReference>
<dbReference type="EMBL" id="JAPMOS010000010">
    <property type="protein sequence ID" value="KAJ4460938.1"/>
    <property type="molecule type" value="Genomic_DNA"/>
</dbReference>
<proteinExistence type="predicted"/>
<feature type="compositionally biased region" description="Pro residues" evidence="1">
    <location>
        <begin position="208"/>
        <end position="217"/>
    </location>
</feature>
<feature type="domain" description="Rad4 beta-hairpin" evidence="3">
    <location>
        <begin position="798"/>
        <end position="856"/>
    </location>
</feature>
<dbReference type="Pfam" id="PF10403">
    <property type="entry name" value="BHD_1"/>
    <property type="match status" value="1"/>
</dbReference>
<sequence>MEDEDKGVSFEVVLPKKPPGAKKKEGKGSKGPRITEHEKFLANGLHRAHLIALIGHFRSRFVLATNDDLLQASLLSQLPPDLAAAYADPAPAVPLVQLPLVVSWFLATFRPLAPPQRRHCPGDEDEDEILGERDEVPTEADLIDDPLSTLQRVSSAHRGPREAVVLLFLCLTHALHIPSRLVVQLRPVPIALTTGQWAETLKAIGKKGPPPPRPPASSSPAGPVSISPVATTPVPKSGSRRMVLDDDDEDDGRAGAVASPPASSPAAPHRTMTVLLDDDDDDDAATATSRPATSTPSPPPPAHSLRLRPQRSATGRPAIVDDDDEEEDETGADSTQTDTASSSATSSDDSDAAQPPARRRPRNKPAAKQQKRTRTRTRSPPAEKKTPRKSPSSSPPKNRVAATARPVPLSALCDEPIDAACPAMWVEVFADLTPPPQPAAPAPPAAPSPSEDDLTPDIIPCFGAPPPPPPTAPPPPAAMPDAIRRWIGVDPCAKEAPAALLLDCSSDLGTPAMKAAMATTPSQHLDVTPPVPMPMPPLLRTPGGAPLDTHETYLLAIDGVYLSDVGSRYSHKAPTPVTATLNKWPDMPAFPWDPPSRRPLGSDRAQYTVRQSPHRLSGFHLGHLLKQLSLPPRLMGGPANARAEADRRDLDRIRHNAIYQGREDGATPASTATACEPLSGAAAAGEDSALGLSPSVSVTSTGAASSPGAGDPPLPSSLAALKTHPFYMAAEGMGRYQALAPGARSVGMVRGRLVYRRSDVTVLHTKTRWLQEGRSIPTDAEPIKTVPFTPGVVIDGKLPVNQYGNIDARIALTARRLKVEFAKAMVGWEVHGSRSTPKIDGIVVLAEKVPELQKAHAEFMQKAEERRLKKRQTSASTPSPSPRLNSSDVRKRWGALTRKVLARSLVTRRYGAGEEGATQGGRQWVPALLPVTTLDLVNATLDSLGANPSPAPATQLATGGDAQGSIFHVRPRSMSLEQRTAVRAALVAAFSRPGDDDDDDMEVERTDEVKPRTAPRRKPVAKRSSSQRRSAAVRIVDDDNDENPEAEDKNVATTAPSESHPGRVLRDRKPRVILDDDEDDAEEAQDRSEEEDESEYTNEEDGAPEEDMLGQGGDEPSAEKRTREAPPATQPVQSQPTVIWCRRGDHIWGPEEPVIQNPGSGEHPVVGPSFDLFQLQLLLQSTQSSCLGQTAGGLAYQVLSYDPSGTAIVRVDSKEFVFRAFSVHEHFSSILLPVCG</sequence>
<feature type="compositionally biased region" description="Basic and acidic residues" evidence="1">
    <location>
        <begin position="22"/>
        <end position="34"/>
    </location>
</feature>
<reference evidence="4" key="1">
    <citation type="journal article" date="2022" name="bioRxiv">
        <title>Genomics of Preaxostyla Flagellates Illuminates Evolutionary Transitions and the Path Towards Mitochondrial Loss.</title>
        <authorList>
            <person name="Novak L.V.F."/>
            <person name="Treitli S.C."/>
            <person name="Pyrih J."/>
            <person name="Halakuc P."/>
            <person name="Pipaliya S.V."/>
            <person name="Vacek V."/>
            <person name="Brzon O."/>
            <person name="Soukal P."/>
            <person name="Eme L."/>
            <person name="Dacks J.B."/>
            <person name="Karnkowska A."/>
            <person name="Elias M."/>
            <person name="Hampl V."/>
        </authorList>
    </citation>
    <scope>NUCLEOTIDE SEQUENCE</scope>
    <source>
        <strain evidence="4">RCP-MX</strain>
    </source>
</reference>
<protein>
    <submittedName>
        <fullName evidence="4">DNA repair protein</fullName>
    </submittedName>
</protein>
<dbReference type="InterPro" id="IPR004583">
    <property type="entry name" value="DNA_repair_Rad4"/>
</dbReference>
<dbReference type="PANTHER" id="PTHR12135:SF0">
    <property type="entry name" value="DNA REPAIR PROTEIN COMPLEMENTING XP-C CELLS"/>
    <property type="match status" value="1"/>
</dbReference>
<feature type="compositionally biased region" description="Polar residues" evidence="1">
    <location>
        <begin position="873"/>
        <end position="887"/>
    </location>
</feature>
<feature type="compositionally biased region" description="Basic residues" evidence="1">
    <location>
        <begin position="357"/>
        <end position="377"/>
    </location>
</feature>
<feature type="compositionally biased region" description="Low complexity" evidence="1">
    <location>
        <begin position="285"/>
        <end position="295"/>
    </location>
</feature>
<gene>
    <name evidence="4" type="ORF">PAPYR_2784</name>
</gene>
<organism evidence="4 5">
    <name type="scientific">Paratrimastix pyriformis</name>
    <dbReference type="NCBI Taxonomy" id="342808"/>
    <lineage>
        <taxon>Eukaryota</taxon>
        <taxon>Metamonada</taxon>
        <taxon>Preaxostyla</taxon>
        <taxon>Paratrimastigidae</taxon>
        <taxon>Paratrimastix</taxon>
    </lineage>
</organism>
<feature type="region of interest" description="Disordered" evidence="1">
    <location>
        <begin position="861"/>
        <end position="889"/>
    </location>
</feature>
<dbReference type="Gene3D" id="3.90.260.10">
    <property type="entry name" value="Transglutaminase-like"/>
    <property type="match status" value="1"/>
</dbReference>
<evidence type="ECO:0000256" key="1">
    <source>
        <dbReference type="SAM" id="MobiDB-lite"/>
    </source>
</evidence>
<feature type="region of interest" description="Disordered" evidence="1">
    <location>
        <begin position="696"/>
        <end position="717"/>
    </location>
</feature>
<feature type="compositionally biased region" description="Low complexity" evidence="1">
    <location>
        <begin position="696"/>
        <end position="709"/>
    </location>
</feature>
<dbReference type="Gene3D" id="2.20.20.110">
    <property type="entry name" value="Rad4, beta-hairpin domain BHD1"/>
    <property type="match status" value="1"/>
</dbReference>
<dbReference type="InterPro" id="IPR036985">
    <property type="entry name" value="Transglutaminase-like_sf"/>
</dbReference>
<feature type="region of interest" description="Disordered" evidence="1">
    <location>
        <begin position="203"/>
        <end position="403"/>
    </location>
</feature>
<feature type="region of interest" description="Disordered" evidence="1">
    <location>
        <begin position="435"/>
        <end position="458"/>
    </location>
</feature>
<evidence type="ECO:0000259" key="2">
    <source>
        <dbReference type="SMART" id="SM01030"/>
    </source>
</evidence>
<feature type="compositionally biased region" description="Acidic residues" evidence="1">
    <location>
        <begin position="320"/>
        <end position="331"/>
    </location>
</feature>
<dbReference type="Gene3D" id="3.30.70.2460">
    <property type="entry name" value="Rad4, beta-hairpin domain BHD3"/>
    <property type="match status" value="1"/>
</dbReference>
<feature type="compositionally biased region" description="Acidic residues" evidence="1">
    <location>
        <begin position="1075"/>
        <end position="1108"/>
    </location>
</feature>
<dbReference type="InterPro" id="IPR018326">
    <property type="entry name" value="Rad4_beta-hairpin_dom1"/>
</dbReference>
<feature type="region of interest" description="Disordered" evidence="1">
    <location>
        <begin position="1"/>
        <end position="34"/>
    </location>
</feature>
<dbReference type="InterPro" id="IPR018328">
    <property type="entry name" value="Rad4_beta-hairpin_dom3"/>
</dbReference>
<feature type="compositionally biased region" description="Low complexity" evidence="1">
    <location>
        <begin position="218"/>
        <end position="229"/>
    </location>
</feature>
<keyword evidence="5" id="KW-1185">Reference proteome</keyword>
<dbReference type="SMART" id="SM01032">
    <property type="entry name" value="BHD_3"/>
    <property type="match status" value="1"/>
</dbReference>
<feature type="compositionally biased region" description="Low complexity" evidence="1">
    <location>
        <begin position="258"/>
        <end position="268"/>
    </location>
</feature>
<dbReference type="InterPro" id="IPR042488">
    <property type="entry name" value="Rad4_BHD3_sf"/>
</dbReference>
<feature type="compositionally biased region" description="Low complexity" evidence="1">
    <location>
        <begin position="332"/>
        <end position="356"/>
    </location>
</feature>
<name>A0ABQ8URI0_9EUKA</name>